<gene>
    <name evidence="4" type="ORF">O3M35_012349</name>
</gene>
<evidence type="ECO:0000256" key="1">
    <source>
        <dbReference type="PROSITE-ProRule" id="PRU00285"/>
    </source>
</evidence>
<sequence length="159" mass="18061">MFQCESNATQKDHKAINNTTYQVNPWLTHQLALFSVLATNLIRFLTKKPLLNLPLLKQIESKDVSRMPKLYLNNVSFTDNEGMVVHVDLEGIGPKNVTVRVEGPYLIVEGIEESVSKESGFALRHMVQQYEIPEKYNASNIKVNAKGHKLIITIPQKKM</sequence>
<dbReference type="CDD" id="cd00298">
    <property type="entry name" value="ACD_sHsps_p23-like"/>
    <property type="match status" value="1"/>
</dbReference>
<proteinExistence type="inferred from homology"/>
<organism evidence="4 5">
    <name type="scientific">Rhynocoris fuscipes</name>
    <dbReference type="NCBI Taxonomy" id="488301"/>
    <lineage>
        <taxon>Eukaryota</taxon>
        <taxon>Metazoa</taxon>
        <taxon>Ecdysozoa</taxon>
        <taxon>Arthropoda</taxon>
        <taxon>Hexapoda</taxon>
        <taxon>Insecta</taxon>
        <taxon>Pterygota</taxon>
        <taxon>Neoptera</taxon>
        <taxon>Paraneoptera</taxon>
        <taxon>Hemiptera</taxon>
        <taxon>Heteroptera</taxon>
        <taxon>Panheteroptera</taxon>
        <taxon>Cimicomorpha</taxon>
        <taxon>Reduviidae</taxon>
        <taxon>Harpactorinae</taxon>
        <taxon>Harpactorini</taxon>
        <taxon>Rhynocoris</taxon>
    </lineage>
</organism>
<dbReference type="AlphaFoldDB" id="A0AAW1CUK7"/>
<feature type="domain" description="SHSP" evidence="3">
    <location>
        <begin position="61"/>
        <end position="159"/>
    </location>
</feature>
<accession>A0AAW1CUK7</accession>
<reference evidence="4 5" key="1">
    <citation type="submission" date="2022-12" db="EMBL/GenBank/DDBJ databases">
        <title>Chromosome-level genome assembly of true bugs.</title>
        <authorList>
            <person name="Ma L."/>
            <person name="Li H."/>
        </authorList>
    </citation>
    <scope>NUCLEOTIDE SEQUENCE [LARGE SCALE GENOMIC DNA]</scope>
    <source>
        <strain evidence="4">Lab_2022b</strain>
    </source>
</reference>
<dbReference type="PROSITE" id="PS01031">
    <property type="entry name" value="SHSP"/>
    <property type="match status" value="1"/>
</dbReference>
<evidence type="ECO:0000256" key="2">
    <source>
        <dbReference type="RuleBase" id="RU003616"/>
    </source>
</evidence>
<evidence type="ECO:0000259" key="3">
    <source>
        <dbReference type="PROSITE" id="PS01031"/>
    </source>
</evidence>
<dbReference type="Proteomes" id="UP001461498">
    <property type="component" value="Unassembled WGS sequence"/>
</dbReference>
<name>A0AAW1CUK7_9HEMI</name>
<evidence type="ECO:0000313" key="4">
    <source>
        <dbReference type="EMBL" id="KAK9501665.1"/>
    </source>
</evidence>
<dbReference type="SUPFAM" id="SSF49764">
    <property type="entry name" value="HSP20-like chaperones"/>
    <property type="match status" value="1"/>
</dbReference>
<dbReference type="InterPro" id="IPR002068">
    <property type="entry name" value="A-crystallin/Hsp20_dom"/>
</dbReference>
<comment type="similarity">
    <text evidence="1 2">Belongs to the small heat shock protein (HSP20) family.</text>
</comment>
<evidence type="ECO:0000313" key="5">
    <source>
        <dbReference type="Proteomes" id="UP001461498"/>
    </source>
</evidence>
<dbReference type="EMBL" id="JAPXFL010000009">
    <property type="protein sequence ID" value="KAK9501665.1"/>
    <property type="molecule type" value="Genomic_DNA"/>
</dbReference>
<protein>
    <recommendedName>
        <fullName evidence="3">SHSP domain-containing protein</fullName>
    </recommendedName>
</protein>
<dbReference type="InterPro" id="IPR008978">
    <property type="entry name" value="HSP20-like_chaperone"/>
</dbReference>
<dbReference type="Gene3D" id="2.60.40.790">
    <property type="match status" value="1"/>
</dbReference>
<keyword evidence="5" id="KW-1185">Reference proteome</keyword>
<dbReference type="Pfam" id="PF00011">
    <property type="entry name" value="HSP20"/>
    <property type="match status" value="1"/>
</dbReference>
<comment type="caution">
    <text evidence="4">The sequence shown here is derived from an EMBL/GenBank/DDBJ whole genome shotgun (WGS) entry which is preliminary data.</text>
</comment>